<dbReference type="EMBL" id="HG794546">
    <property type="protein sequence ID" value="CDK97844.1"/>
    <property type="molecule type" value="Genomic_DNA"/>
</dbReference>
<keyword evidence="2" id="KW-1185">Reference proteome</keyword>
<accession>V6EXD0</accession>
<dbReference type="HOGENOM" id="CLU_2193741_0_0_5"/>
<dbReference type="AlphaFoldDB" id="V6EXD0"/>
<dbReference type="KEGG" id="mgy:MGMSRv2__0629"/>
<organism evidence="1 2">
    <name type="scientific">Magnetospirillum gryphiswaldense (strain DSM 6361 / JCM 21280 / NBRC 15271 / MSR-1)</name>
    <dbReference type="NCBI Taxonomy" id="431944"/>
    <lineage>
        <taxon>Bacteria</taxon>
        <taxon>Pseudomonadati</taxon>
        <taxon>Pseudomonadota</taxon>
        <taxon>Alphaproteobacteria</taxon>
        <taxon>Rhodospirillales</taxon>
        <taxon>Rhodospirillaceae</taxon>
        <taxon>Magnetospirillum</taxon>
    </lineage>
</organism>
<gene>
    <name evidence="1" type="ordered locus">MGMSRv2__0629</name>
</gene>
<dbReference type="Proteomes" id="UP000018922">
    <property type="component" value="Chromosome I"/>
</dbReference>
<proteinExistence type="predicted"/>
<name>V6EXD0_MAGGM</name>
<protein>
    <submittedName>
        <fullName evidence="1">Uncharacterized protein</fullName>
    </submittedName>
</protein>
<sequence>MLAEVRGLDFTAARRQHLAVRASGVTLLLFNSAAAIGTAYSRWRVSGRPGADARWRLELVRCRGRAADDTGLLLRGGVAWTDGWFAFGCHGCRPTGCVGPIPGGVRRR</sequence>
<evidence type="ECO:0000313" key="2">
    <source>
        <dbReference type="Proteomes" id="UP000018922"/>
    </source>
</evidence>
<evidence type="ECO:0000313" key="1">
    <source>
        <dbReference type="EMBL" id="CDK97844.1"/>
    </source>
</evidence>
<reference evidence="1 2" key="1">
    <citation type="journal article" date="2014" name="Genome Announc.">
        <title>Complete genome sequence of Magnetospirillum gryphiswaldense MSR-1.</title>
        <authorList>
            <person name="Wang X."/>
            <person name="Wang Q."/>
            <person name="Zhang W."/>
            <person name="Wang Y."/>
            <person name="Li L."/>
            <person name="Wen T."/>
            <person name="Zhang T."/>
            <person name="Zhang Y."/>
            <person name="Xu J."/>
            <person name="Hu J."/>
            <person name="Li S."/>
            <person name="Liu L."/>
            <person name="Liu J."/>
            <person name="Jiang W."/>
            <person name="Tian J."/>
            <person name="Li Y."/>
            <person name="Schuler D."/>
            <person name="Wang L."/>
            <person name="Li J."/>
        </authorList>
    </citation>
    <scope>NUCLEOTIDE SEQUENCE [LARGE SCALE GENOMIC DNA]</scope>
    <source>
        <strain evidence="2">DSM 6361 / JCM 21280 / NBRC 15271 / MSR-1</strain>
    </source>
</reference>
<dbReference type="STRING" id="1430440.MGMSRv2__0629"/>
<dbReference type="eggNOG" id="COG4544">
    <property type="taxonomic scope" value="Bacteria"/>
</dbReference>